<evidence type="ECO:0008006" key="4">
    <source>
        <dbReference type="Google" id="ProtNLM"/>
    </source>
</evidence>
<organism evidence="2 3">
    <name type="scientific">Stutzerimonas stutzeri</name>
    <name type="common">Pseudomonas stutzeri</name>
    <dbReference type="NCBI Taxonomy" id="316"/>
    <lineage>
        <taxon>Bacteria</taxon>
        <taxon>Pseudomonadati</taxon>
        <taxon>Pseudomonadota</taxon>
        <taxon>Gammaproteobacteria</taxon>
        <taxon>Pseudomonadales</taxon>
        <taxon>Pseudomonadaceae</taxon>
        <taxon>Stutzerimonas</taxon>
    </lineage>
</organism>
<name>A0A6I6LV58_STUST</name>
<reference evidence="2 3" key="1">
    <citation type="submission" date="2019-12" db="EMBL/GenBank/DDBJ databases">
        <title>Complete genome sequence of Pseudomonas stutzeri.</title>
        <authorList>
            <person name="Lim S.R."/>
            <person name="Kim J.H."/>
        </authorList>
    </citation>
    <scope>NUCLEOTIDE SEQUENCE [LARGE SCALE GENOMIC DNA]</scope>
    <source>
        <strain evidence="2 3">PM101005</strain>
    </source>
</reference>
<evidence type="ECO:0000313" key="2">
    <source>
        <dbReference type="EMBL" id="QGZ32445.1"/>
    </source>
</evidence>
<dbReference type="AlphaFoldDB" id="A0A6I6LV58"/>
<gene>
    <name evidence="2" type="ORF">GQA94_21230</name>
</gene>
<feature type="chain" id="PRO_5026323283" description="Outer membrane lipoprotein SlyB" evidence="1">
    <location>
        <begin position="22"/>
        <end position="117"/>
    </location>
</feature>
<proteinExistence type="predicted"/>
<dbReference type="OrthoDB" id="6903988at2"/>
<accession>A0A6I6LV58</accession>
<evidence type="ECO:0000313" key="3">
    <source>
        <dbReference type="Proteomes" id="UP000438983"/>
    </source>
</evidence>
<dbReference type="Proteomes" id="UP000438983">
    <property type="component" value="Chromosome"/>
</dbReference>
<keyword evidence="1" id="KW-0732">Signal</keyword>
<dbReference type="RefSeq" id="WP_158189872.1">
    <property type="nucleotide sequence ID" value="NZ_CP046902.1"/>
</dbReference>
<dbReference type="EMBL" id="CP046902">
    <property type="protein sequence ID" value="QGZ32445.1"/>
    <property type="molecule type" value="Genomic_DNA"/>
</dbReference>
<feature type="signal peptide" evidence="1">
    <location>
        <begin position="1"/>
        <end position="21"/>
    </location>
</feature>
<evidence type="ECO:0000256" key="1">
    <source>
        <dbReference type="SAM" id="SignalP"/>
    </source>
</evidence>
<sequence length="117" mass="11835">MNNLVAWMTGAMLLASTAVNADEVVQVRQDRAVGGGFGGLTGFMLGAAAGGPVGALVGGGMGYFVGQGVQKAAGLEHTLYTVETEEGSRSRVRTSASGLVVGQQVRREGASLTALNH</sequence>
<protein>
    <recommendedName>
        <fullName evidence="4">Outer membrane lipoprotein SlyB</fullName>
    </recommendedName>
</protein>